<feature type="region of interest" description="Disordered" evidence="3">
    <location>
        <begin position="140"/>
        <end position="231"/>
    </location>
</feature>
<dbReference type="PANTHER" id="PTHR37984">
    <property type="entry name" value="PROTEIN CBG26694"/>
    <property type="match status" value="1"/>
</dbReference>
<dbReference type="Gene3D" id="3.30.420.10">
    <property type="entry name" value="Ribonuclease H-like superfamily/Ribonuclease H"/>
    <property type="match status" value="1"/>
</dbReference>
<dbReference type="InterPro" id="IPR013103">
    <property type="entry name" value="RVT_2"/>
</dbReference>
<feature type="region of interest" description="Disordered" evidence="3">
    <location>
        <begin position="2875"/>
        <end position="2895"/>
    </location>
</feature>
<keyword evidence="1" id="KW-0862">Zinc</keyword>
<feature type="region of interest" description="Disordered" evidence="3">
    <location>
        <begin position="4829"/>
        <end position="4855"/>
    </location>
</feature>
<dbReference type="Proteomes" id="UP000604046">
    <property type="component" value="Unassembled WGS sequence"/>
</dbReference>
<accession>A0A812JTC4</accession>
<feature type="compositionally biased region" description="Pro residues" evidence="3">
    <location>
        <begin position="3964"/>
        <end position="3985"/>
    </location>
</feature>
<feature type="compositionally biased region" description="Basic residues" evidence="3">
    <location>
        <begin position="460"/>
        <end position="477"/>
    </location>
</feature>
<keyword evidence="1" id="KW-0863">Zinc-finger</keyword>
<dbReference type="OrthoDB" id="444350at2759"/>
<protein>
    <submittedName>
        <fullName evidence="6">RE1 protein</fullName>
    </submittedName>
</protein>
<keyword evidence="7" id="KW-1185">Reference proteome</keyword>
<feature type="compositionally biased region" description="Low complexity" evidence="3">
    <location>
        <begin position="3252"/>
        <end position="3270"/>
    </location>
</feature>
<feature type="coiled-coil region" evidence="2">
    <location>
        <begin position="282"/>
        <end position="309"/>
    </location>
</feature>
<dbReference type="InterPro" id="IPR050951">
    <property type="entry name" value="Retrovirus_Pol_polyprotein"/>
</dbReference>
<keyword evidence="1" id="KW-0479">Metal-binding</keyword>
<feature type="domain" description="CCHC-type" evidence="4">
    <location>
        <begin position="514"/>
        <end position="529"/>
    </location>
</feature>
<dbReference type="SMART" id="SM00343">
    <property type="entry name" value="ZnF_C2HC"/>
    <property type="match status" value="2"/>
</dbReference>
<feature type="region of interest" description="Disordered" evidence="3">
    <location>
        <begin position="2000"/>
        <end position="2027"/>
    </location>
</feature>
<organism evidence="6 7">
    <name type="scientific">Symbiodinium natans</name>
    <dbReference type="NCBI Taxonomy" id="878477"/>
    <lineage>
        <taxon>Eukaryota</taxon>
        <taxon>Sar</taxon>
        <taxon>Alveolata</taxon>
        <taxon>Dinophyceae</taxon>
        <taxon>Suessiales</taxon>
        <taxon>Symbiodiniaceae</taxon>
        <taxon>Symbiodinium</taxon>
    </lineage>
</organism>
<dbReference type="SUPFAM" id="SSF53098">
    <property type="entry name" value="Ribonuclease H-like"/>
    <property type="match status" value="1"/>
</dbReference>
<feature type="region of interest" description="Disordered" evidence="3">
    <location>
        <begin position="458"/>
        <end position="490"/>
    </location>
</feature>
<evidence type="ECO:0000256" key="2">
    <source>
        <dbReference type="SAM" id="Coils"/>
    </source>
</evidence>
<evidence type="ECO:0000313" key="7">
    <source>
        <dbReference type="Proteomes" id="UP000604046"/>
    </source>
</evidence>
<gene>
    <name evidence="6" type="primary">RE1</name>
    <name evidence="6" type="ORF">SNAT2548_LOCUS6998</name>
</gene>
<comment type="caution">
    <text evidence="6">The sequence shown here is derived from an EMBL/GenBank/DDBJ whole genome shotgun (WGS) entry which is preliminary data.</text>
</comment>
<dbReference type="Pfam" id="PF00098">
    <property type="entry name" value="zf-CCHC"/>
    <property type="match status" value="1"/>
</dbReference>
<feature type="compositionally biased region" description="Low complexity" evidence="3">
    <location>
        <begin position="2010"/>
        <end position="2026"/>
    </location>
</feature>
<evidence type="ECO:0000259" key="4">
    <source>
        <dbReference type="PROSITE" id="PS50158"/>
    </source>
</evidence>
<dbReference type="Pfam" id="PF07727">
    <property type="entry name" value="RVT_2"/>
    <property type="match status" value="2"/>
</dbReference>
<feature type="domain" description="Integrase catalytic" evidence="5">
    <location>
        <begin position="1536"/>
        <end position="1710"/>
    </location>
</feature>
<proteinExistence type="predicted"/>
<feature type="compositionally biased region" description="Acidic residues" evidence="3">
    <location>
        <begin position="168"/>
        <end position="178"/>
    </location>
</feature>
<feature type="compositionally biased region" description="Acidic residues" evidence="3">
    <location>
        <begin position="190"/>
        <end position="202"/>
    </location>
</feature>
<keyword evidence="2" id="KW-0175">Coiled coil</keyword>
<feature type="region of interest" description="Disordered" evidence="3">
    <location>
        <begin position="3249"/>
        <end position="3278"/>
    </location>
</feature>
<evidence type="ECO:0000256" key="3">
    <source>
        <dbReference type="SAM" id="MobiDB-lite"/>
    </source>
</evidence>
<dbReference type="EMBL" id="CAJNDS010000480">
    <property type="protein sequence ID" value="CAE7210334.1"/>
    <property type="molecule type" value="Genomic_DNA"/>
</dbReference>
<dbReference type="InterPro" id="IPR001878">
    <property type="entry name" value="Znf_CCHC"/>
</dbReference>
<feature type="compositionally biased region" description="Basic and acidic residues" evidence="3">
    <location>
        <begin position="220"/>
        <end position="231"/>
    </location>
</feature>
<evidence type="ECO:0000256" key="1">
    <source>
        <dbReference type="PROSITE-ProRule" id="PRU00047"/>
    </source>
</evidence>
<dbReference type="InterPro" id="IPR036397">
    <property type="entry name" value="RNaseH_sf"/>
</dbReference>
<sequence>MADSKEDRFQSCPWNGDASSWPDYVRRVRLLFEKTRRRNRHRLAPELVSQLSGRAWVVTQEVDHRALVRRDGVIYLLRFLRERLGRTAIPDVGLRLEDLMIRLRRQPGTSIASWATQVRQVYRKVQIALFRARKAAESKYGVSGGSGRTALGESHSSAPSSRRRSQETQEEPLPEEETSPGGQSSRLGEDEGEAEFDDDLEKELEAKGLGRSSKSRRFRRQESDSEDSEHALQDLQMWDAYEEIMEDVLPSEVLGWLLLRRAGLSTAARLAVQASAGNSLRFEDVEHAMRGMEEELTQDEQRRQALHQRPRRTFWMEENGEWAMVLADEDEIGEMLEHTEIFHVGAKLPSQVYESSSGMDDGSYQDSSGFWHQVTDGSWSWWMDGGDGEFYHHDDHGIYWSWTAYESSFMAELPDEQQKEVAEAFAAAEAKQRSFVEARQAMKAKTLSRGFYPFVPSSKGKPRFKGKGKGSKGKGKGKGVSSSSFSSTSLTNGSVMHTTDIMAMVPGDPSFSGCFICGDKGHAFRDCPKRLRSKGSKGGVKGGSRSFLIDDAPVYMISDGAEYQHEIDPDYTFASAVPNGEFVGSSPEMEGFAVLDTGATETVGSLPALESLLQKRFEIQGSVEELEVRANPGRRFRFGNGLCEHATSHVLLNQTVGSLHLRLGIFTLDVERVPILIGIRTLNKMKAIIDTNRSIAVFAAVDPGLGIPLQKSRSGHLLLNLARDWLEQGKCKRPLSLMKHSVMRFMSAFVLEKFEHQCALRHCFPCSLLLRFTLMAAASEIEKIKEQVLAAEMASSLDESSTTVRSAKDPRAVGAPCFSNHEVQPPGRGSKSGANSHAMWRVCRTCSLRLLYVPRTGAHALHRSPGPLSSDTQKQIHEIQAKGEKLEENINLKDRTIGLDAAERSAEQRLAQVRALKAKEVKPKAATMTEAPVATVARSPTSAASSLAGYEVLPTASPPPPVINVDEMNAAPGVEDFDALAVEEAYNLQQAESEALAASLLATKNYSFEACESLLRGADLSAPGPSRSILQSKRAESWVAVLGLFTHGGIVGQTKITIRRPRLCEYLNAFLSAHLPAGQTWTSISIALNMKAVPHTDSNNQDESWNWLLGLGSYTGGDLWLEAHSETFNPEDPSVLSWRSKPDGSKALGHRVETRHRCVGFRPRQLHATSEWTGDRLAILAYTSRGQDRIPDGVRHDLKALKFPLPPAKKRRQKIEEVLETEAGDEGGDMMPIQYVLPDADKAFLVNALENHEKDVQADVQPFCRQVRTDLLEAMGPMSSPLSLVVQSKGGQVFEAGTHNGFDMTTKGGMRKLCDTIKELKPRYVWLHVPAGQVEKSLTSMADNEQASYQKKIKSQHRHRKVVRHCLMVSQTVREQGGHVIWDILPESPSWNYWESRSFWHDQREKDGWTEIKVPQGHKIRCTDSDLLKMVDVAVAKQGRAEGPTTASCLTSCAACIMALQHEVSEAYVVDESVLRTMTTQELQAVMDVVAKLHRKLGHPSSHLLVKNLRARGADDRLLAAAQQYKCSECHEGQSKLPAPAVNLNKSDTLWHTLQLDGMVFKFEDKVYHYLVMMDEASGYAVIHEMNVHSKDSAENMDTVSVIDVLEKAWCQYFGMPNTIKLDPEGAFRGTSLALWCAERGIVLEHVPAELHAAIGDVEREIGYLRSKMEAFLRQEPTDPTRAAYAMAAAHNSLARNHGFSPLQWAVGRDLAPGGHAVDGPGDWVAMQNATAEEPSSMRDHFELRKRAEQAFQQQRERDMLSRAVNARTRRSITFVPGDTVFYRRIKPPAEGGANMLIDRARVNVGRWCGPGRVLAAETRVEDHGATRKAGHYIWIISQGRLKKTHSSQLRHASENERLIANASGQMSLPWTLSSLTSLLGSGQFDDETSLRPVRRDERHGRGLRSRTPARQVDVPRELPPRPSDRQRREEELEEPVEPETPYLPPRLPVKPREEGQGEVGSSEEELIPAGEHDRPRKRERSPVLGDLLKEDVDVHRLLNDPSYLPKGQTARSSTSSRARGSASASIMTSQECEDHVFAVEIDAPRDEQEWRKLVKCPSKFVAKGVQKGIEVSWHKLNVQQKQAMNEAKQLEVRQWLATAACKAAEEVIPKEQLLKMRWVLTFKGTADPSRVKAKARIVILGYSDPSLLELQTASPTMSRLSRQLFLNACSVNSWRVLKGDVKSAFLQAESPQAARGIHALPVPELATALGVSEEQAVVLLKSCYGLCSAPREWYDDVHHTIERLGGERLTTDPCVWRITKLVNGKKVVVGLVTCHVDDFLMGGDENDEAYIAFLEGFHAKYSWTPWEHDSFMHCGVSVSQHADCSFTLDHSEFCRELKQIEVRGNLDRKMTESEVSQVRAILGSVQWRVFQTAPQHASKLSMLQSMIAQRDASMIPTVNKLCREVYAGRDVSTNVQSLGAKSMQDVCFIAWSDAALANRPDMTSTGGCIIGAMHVDAAKQGYGKVNSISWRSGKLSRVARSSLAAETQALADAEQDLMWCRLEWAEMSGYEVNLAKTSEAVKSVPGYLVIDAKALYDSIQKGEIGVNMRDEYTSLELLALLQHLKAQNTEVLWCDSDHQLADGLTKVQKQDVLRKFLVTGTWRLRYSGALLSAKRRRAATGMTAYPAAELHISKPERFFEENDRDCIFGISTAPFAADSTLLPIAFSLASQPALCRRGHASAVFSGRCTSAEFVRDNYIPVFDNKPSSYREYRQRLMLYFKKMKLLKRTSEATINLLTSLTGTAWARVEHLSETAPDKENGFDLVLAELDKAFRYDNRVEMPRAIDKYFYALQRRPDQTLLQYTGEARDAVRELEKHGIALPSEVQGYILLKKSGLSPEQKQLILSQVGAKLTPDKIEESMFFLLGQDHKAAARQPPTRTWHRGGSKSASSGTWRRSYGSAHLADDGQTWSDWDGDDDTAFVAEDFEVYEEDAQWQDDSYLDALEPEETEYAYYEDIAQDDDEAYEEAYASYIDARRRLADVKASRGFFPVGNSGKAAARAKATTCPRCGQPGHWASQCPMPPSSSPSVASSPSKRPRDTVHVAADLPCALDLAHAVDAALVVTEDGNLVAQQDGGASAMLGGHRPVMQAISHLLSKGVSPANLAFSRANRCFRFGGDNTALATWSVHLPVFVRGVPGRLQVFIVEGDTPLLVGRPILKALQVRTDFELDLCSVLGGEPTAALLGPGGEFMLQLDEGLDSDSVLQPLAFDLVTEELATLASPCDPRLPLLTLADYLADAGREGPDVDLAFPTASAPDADSATALDSPSAETSVDPSVHVSARQAVNATNKALEEALWSSPATPPVFWEVYSGTGNLSAEMTRRGFDVRTFDLPEWDFTKPSERRRFLNLLHHERPHVVWLAPPCPLLWSPLQNLTSSDSYQQEILELDRQLHHASHLKLSRRVFDFQLSTGHVAVIEYPKTSLAWRTPAFRGISGWAATLDLCAVGARLPNQHGRLTPIKKATRLQVTHPELCEMLSIRCPGHSFHLPLVGQSPRIGSRSAAAAAYQPTMCRKLADALQTAVDVALARPVFEKAWFCLGLLRHPCPPVSHTPERAADEPAVAPAAPSEPDVVNPHRNTGVLEQLLTERPAEARRIVARLHKNLGHPSRDQMVEQLRARGSSNALLQAAHDYVCPTCAQLAPPNQVPKSSLRSATKLNQRLMADTFWVTLPKGRTVPVLSMLDAATKYVVARPLVSETSEQFLRALERGWVKRAIDVFMADTGGTTIDDLRRYSPTQWVLGYQPDLPGMLLGSNVNPSHLDGSPDFRRKLDLQSSAAKAIMSADNDERLRRALLRQSRVTSSVFAVGQRVYYYRGYWCWPPHPLAWPCHSRGRQSVVWLVHGAQLIRAAAEHLRRDFSDSEPVASPTQALETLRGRGTTSFIDLPRTNRRVPRDEAHAMPSDDEVVEPDPKRPRPHVAVAPDPSHVTPPSVDLPAPAPLPNPPTPTVDFREAPLPDDVSVPEPAFEPAPAQPSPDLPPAPEPVPFGPFRVPAQETFAERRARIDRTETLPFHRQPAADRSRSPPPSAEPALTEQAHFCDVLPQSTPCLPPGWTIAGDGQMHLDSVQDQWEFDGRHLVRRHFVARDRAFDPLSPGDCPVPVHMLSKVRHTYRGRRRHDDRWRVHAPKRDGGHWWTGKTVFKVQPRYRQEAHDAFYQASDGHSSYVGAKRKADLDEKTLSLSDRLLFQEAKSKELASFFQNSVWDFDHESSAPSGRILKAHFILKWSKNPDGSPRAKARLIAQGFKDPDALGGLVDRTAPTLTRLSRHMLLSLAANLGWGAATGDISTAFLQGKEHSTARTLWIRLPADARKMLGITEPSVVMKLRKPMYGLVDAPRAWYCEATERLERLGFVRHPLDQCLFLLYDWETLDSLGRPQLVCALGLYVDDLLAIGNSADPRYCSARDRLQQTFVFREWHERKPSVEYLGAEIEQSPEGVLRYHQAKYLSKLHPITIPNSRLCDPTSPVTERERAQLRALLGGLQWVATQSSPHIQPHTSMLAGLTTKATVSTLQAANKALRFAKHNADVGLSYPYLGPVDELVVVAYSDASFACRDDLSSQGGYLITLCHKDALEKGNAFTYHVLDWRSFKLPRVARSTLSAEGQAAAEAADALYFTSLFLKAFFDPKLDLNSPDAARLPHSSALVVDAKALYDLLHQDELQARLGAEKRTAVEVLVTKQRLVEASAVPRWVSSERQLADGLTKESATQLFADRLRTHKNRLTDDQTYQAKRQASATEFAISRPQALASAMFACCLTTARAEPISPRPMNFVDVALVTSCQTASGLVTDACPNRGYLQCQCGNPDSSRQNPSFGENLFLSASSSSVTAQPVAYRRDSLPSSNSQVSEARPFRTSRHALV</sequence>
<feature type="coiled-coil region" evidence="2">
    <location>
        <begin position="869"/>
        <end position="919"/>
    </location>
</feature>
<dbReference type="PROSITE" id="PS50158">
    <property type="entry name" value="ZF_CCHC"/>
    <property type="match status" value="2"/>
</dbReference>
<feature type="compositionally biased region" description="Pro residues" evidence="3">
    <location>
        <begin position="3935"/>
        <end position="3945"/>
    </location>
</feature>
<dbReference type="InterPro" id="IPR012337">
    <property type="entry name" value="RNaseH-like_sf"/>
</dbReference>
<dbReference type="PANTHER" id="PTHR37984:SF5">
    <property type="entry name" value="PROTEIN NYNRIN-LIKE"/>
    <property type="match status" value="1"/>
</dbReference>
<feature type="region of interest" description="Disordered" evidence="3">
    <location>
        <begin position="1882"/>
        <end position="1985"/>
    </location>
</feature>
<dbReference type="GO" id="GO:0003676">
    <property type="term" value="F:nucleic acid binding"/>
    <property type="evidence" value="ECO:0007669"/>
    <property type="project" value="InterPro"/>
</dbReference>
<dbReference type="GO" id="GO:0015074">
    <property type="term" value="P:DNA integration"/>
    <property type="evidence" value="ECO:0007669"/>
    <property type="project" value="InterPro"/>
</dbReference>
<evidence type="ECO:0000259" key="5">
    <source>
        <dbReference type="PROSITE" id="PS50994"/>
    </source>
</evidence>
<dbReference type="GO" id="GO:0008270">
    <property type="term" value="F:zinc ion binding"/>
    <property type="evidence" value="ECO:0007669"/>
    <property type="project" value="UniProtKB-KW"/>
</dbReference>
<feature type="domain" description="CCHC-type" evidence="4">
    <location>
        <begin position="3007"/>
        <end position="3021"/>
    </location>
</feature>
<feature type="region of interest" description="Disordered" evidence="3">
    <location>
        <begin position="3855"/>
        <end position="3988"/>
    </location>
</feature>
<dbReference type="InterPro" id="IPR036875">
    <property type="entry name" value="Znf_CCHC_sf"/>
</dbReference>
<feature type="region of interest" description="Disordered" evidence="3">
    <location>
        <begin position="3013"/>
        <end position="3038"/>
    </location>
</feature>
<dbReference type="Gene3D" id="4.10.60.10">
    <property type="entry name" value="Zinc finger, CCHC-type"/>
    <property type="match status" value="1"/>
</dbReference>
<dbReference type="PROSITE" id="PS50994">
    <property type="entry name" value="INTEGRASE"/>
    <property type="match status" value="1"/>
</dbReference>
<feature type="compositionally biased region" description="Basic and acidic residues" evidence="3">
    <location>
        <begin position="1914"/>
        <end position="1931"/>
    </location>
</feature>
<reference evidence="6" key="1">
    <citation type="submission" date="2021-02" db="EMBL/GenBank/DDBJ databases">
        <authorList>
            <person name="Dougan E. K."/>
            <person name="Rhodes N."/>
            <person name="Thang M."/>
            <person name="Chan C."/>
        </authorList>
    </citation>
    <scope>NUCLEOTIDE SEQUENCE</scope>
</reference>
<evidence type="ECO:0000313" key="6">
    <source>
        <dbReference type="EMBL" id="CAE7210334.1"/>
    </source>
</evidence>
<feature type="region of interest" description="Disordered" evidence="3">
    <location>
        <begin position="4000"/>
        <end position="4030"/>
    </location>
</feature>
<name>A0A812JTC4_9DINO</name>
<dbReference type="SUPFAM" id="SSF57756">
    <property type="entry name" value="Retrovirus zinc finger-like domains"/>
    <property type="match status" value="2"/>
</dbReference>
<dbReference type="InterPro" id="IPR001584">
    <property type="entry name" value="Integrase_cat-core"/>
</dbReference>